<keyword evidence="3" id="KW-0472">Membrane</keyword>
<dbReference type="RefSeq" id="XP_043038797.1">
    <property type="nucleotide sequence ID" value="XM_043178294.1"/>
</dbReference>
<feature type="transmembrane region" description="Helical" evidence="3">
    <location>
        <begin position="193"/>
        <end position="213"/>
    </location>
</feature>
<evidence type="ECO:0000256" key="2">
    <source>
        <dbReference type="ARBA" id="ARBA00006727"/>
    </source>
</evidence>
<keyword evidence="3" id="KW-0812">Transmembrane</keyword>
<dbReference type="GO" id="GO:0022857">
    <property type="term" value="F:transmembrane transporter activity"/>
    <property type="evidence" value="ECO:0007669"/>
    <property type="project" value="InterPro"/>
</dbReference>
<dbReference type="Pfam" id="PF07690">
    <property type="entry name" value="MFS_1"/>
    <property type="match status" value="1"/>
</dbReference>
<evidence type="ECO:0000256" key="3">
    <source>
        <dbReference type="SAM" id="Phobius"/>
    </source>
</evidence>
<name>A0A9P8ASX0_9AGAR</name>
<comment type="subcellular location">
    <subcellularLocation>
        <location evidence="1">Membrane</location>
        <topology evidence="1">Multi-pass membrane protein</topology>
    </subcellularLocation>
</comment>
<evidence type="ECO:0000313" key="4">
    <source>
        <dbReference type="EMBL" id="KAG7445297.1"/>
    </source>
</evidence>
<protein>
    <submittedName>
        <fullName evidence="4">MFS general substrate transporter</fullName>
    </submittedName>
</protein>
<feature type="transmembrane region" description="Helical" evidence="3">
    <location>
        <begin position="276"/>
        <end position="296"/>
    </location>
</feature>
<comment type="caution">
    <text evidence="4">The sequence shown here is derived from an EMBL/GenBank/DDBJ whole genome shotgun (WGS) entry which is preliminary data.</text>
</comment>
<gene>
    <name evidence="4" type="ORF">BT62DRAFT_1026048</name>
</gene>
<accession>A0A9P8ASX0</accession>
<evidence type="ECO:0000313" key="5">
    <source>
        <dbReference type="Proteomes" id="UP000812287"/>
    </source>
</evidence>
<reference evidence="4" key="1">
    <citation type="submission" date="2020-11" db="EMBL/GenBank/DDBJ databases">
        <title>Adaptations for nitrogen fixation in a non-lichenized fungal sporocarp promotes dispersal by wood-feeding termites.</title>
        <authorList>
            <consortium name="DOE Joint Genome Institute"/>
            <person name="Koch R.A."/>
            <person name="Yoon G."/>
            <person name="Arayal U."/>
            <person name="Lail K."/>
            <person name="Amirebrahimi M."/>
            <person name="Labutti K."/>
            <person name="Lipzen A."/>
            <person name="Riley R."/>
            <person name="Barry K."/>
            <person name="Henrissat B."/>
            <person name="Grigoriev I.V."/>
            <person name="Herr J.R."/>
            <person name="Aime M.C."/>
        </authorList>
    </citation>
    <scope>NUCLEOTIDE SEQUENCE</scope>
    <source>
        <strain evidence="4">MCA 3950</strain>
    </source>
</reference>
<dbReference type="SUPFAM" id="SSF103473">
    <property type="entry name" value="MFS general substrate transporter"/>
    <property type="match status" value="1"/>
</dbReference>
<dbReference type="InterPro" id="IPR050327">
    <property type="entry name" value="Proton-linked_MCT"/>
</dbReference>
<feature type="transmembrane region" description="Helical" evidence="3">
    <location>
        <begin position="302"/>
        <end position="321"/>
    </location>
</feature>
<keyword evidence="3" id="KW-1133">Transmembrane helix</keyword>
<dbReference type="EMBL" id="MU250537">
    <property type="protein sequence ID" value="KAG7445297.1"/>
    <property type="molecule type" value="Genomic_DNA"/>
</dbReference>
<dbReference type="GeneID" id="66100582"/>
<dbReference type="GO" id="GO:0016020">
    <property type="term" value="C:membrane"/>
    <property type="evidence" value="ECO:0007669"/>
    <property type="project" value="UniProtKB-SubCell"/>
</dbReference>
<dbReference type="InterPro" id="IPR011701">
    <property type="entry name" value="MFS"/>
</dbReference>
<dbReference type="PANTHER" id="PTHR11360">
    <property type="entry name" value="MONOCARBOXYLATE TRANSPORTER"/>
    <property type="match status" value="1"/>
</dbReference>
<feature type="transmembrane region" description="Helical" evidence="3">
    <location>
        <begin position="28"/>
        <end position="51"/>
    </location>
</feature>
<proteinExistence type="inferred from homology"/>
<dbReference type="AlphaFoldDB" id="A0A9P8ASX0"/>
<dbReference type="InterPro" id="IPR036259">
    <property type="entry name" value="MFS_trans_sf"/>
</dbReference>
<dbReference type="OrthoDB" id="6499973at2759"/>
<dbReference type="Gene3D" id="1.20.1250.20">
    <property type="entry name" value="MFS general substrate transporter like domains"/>
    <property type="match status" value="1"/>
</dbReference>
<feature type="transmembrane region" description="Helical" evidence="3">
    <location>
        <begin position="98"/>
        <end position="117"/>
    </location>
</feature>
<dbReference type="PANTHER" id="PTHR11360:SF234">
    <property type="entry name" value="MFS-TYPE TRANSPORTER DBAD-RELATED"/>
    <property type="match status" value="1"/>
</dbReference>
<evidence type="ECO:0000256" key="1">
    <source>
        <dbReference type="ARBA" id="ARBA00004141"/>
    </source>
</evidence>
<keyword evidence="5" id="KW-1185">Reference proteome</keyword>
<feature type="transmembrane region" description="Helical" evidence="3">
    <location>
        <begin position="72"/>
        <end position="92"/>
    </location>
</feature>
<feature type="transmembrane region" description="Helical" evidence="3">
    <location>
        <begin position="129"/>
        <end position="155"/>
    </location>
</feature>
<comment type="similarity">
    <text evidence="2">Belongs to the major facilitator superfamily. Monocarboxylate porter (TC 2.A.1.13) family.</text>
</comment>
<sequence length="481" mass="53056">MSDPGSKVEESFASVSETLSFPEGGLRAWRTICGVYVCALVQFSTFGYTNAYGVYNDYYVREYMINISSSKLSWIGSVQLMLVLSVGLFSGRLYDTGYFYHLMIGGAFLFVFSLFMLSLTNPGQFYQVFLSQGIGAGLAIGIMYIPGIAVVSHYFQRRRTFAMGIATTGSGLGGTVQPIMLNKLFYGRVGFHNGVRISAAFNAGVLIIALLLMRTRLPPTPRKDGSTLLHMRMFFREGPYVATVVGTMLILAGLYFPIFFLQLIAVKNGISADLAFYLLPVLNAFTILGRVMPSLFVHQMGIYNFMIPCVTSCAVLIYCTLTVKTVAASYIIALLYGFFVGAYVGFLAPMVGSLARRDSEIGARMGICFTFTGASLELISKTPSSYSRKPLFSPLQVSEASWVRYPASRGRYIPSLHTHRKPHCWSAVDFILYMVATQPLRWFVCHLWGHSVRVGALRGGQAEGDSESVVLRSTLEKMMAA</sequence>
<feature type="transmembrane region" description="Helical" evidence="3">
    <location>
        <begin position="333"/>
        <end position="355"/>
    </location>
</feature>
<organism evidence="4 5">
    <name type="scientific">Guyanagaster necrorhizus</name>
    <dbReference type="NCBI Taxonomy" id="856835"/>
    <lineage>
        <taxon>Eukaryota</taxon>
        <taxon>Fungi</taxon>
        <taxon>Dikarya</taxon>
        <taxon>Basidiomycota</taxon>
        <taxon>Agaricomycotina</taxon>
        <taxon>Agaricomycetes</taxon>
        <taxon>Agaricomycetidae</taxon>
        <taxon>Agaricales</taxon>
        <taxon>Marasmiineae</taxon>
        <taxon>Physalacriaceae</taxon>
        <taxon>Guyanagaster</taxon>
    </lineage>
</organism>
<feature type="transmembrane region" description="Helical" evidence="3">
    <location>
        <begin position="240"/>
        <end position="264"/>
    </location>
</feature>
<dbReference type="Proteomes" id="UP000812287">
    <property type="component" value="Unassembled WGS sequence"/>
</dbReference>